<evidence type="ECO:0000256" key="1">
    <source>
        <dbReference type="SAM" id="MobiDB-lite"/>
    </source>
</evidence>
<proteinExistence type="predicted"/>
<accession>A0A9J7K616</accession>
<organism evidence="2 3">
    <name type="scientific">Cricetulus griseus</name>
    <name type="common">Chinese hamster</name>
    <name type="synonym">Cricetulus barabensis griseus</name>
    <dbReference type="NCBI Taxonomy" id="10029"/>
    <lineage>
        <taxon>Eukaryota</taxon>
        <taxon>Metazoa</taxon>
        <taxon>Chordata</taxon>
        <taxon>Craniata</taxon>
        <taxon>Vertebrata</taxon>
        <taxon>Euteleostomi</taxon>
        <taxon>Mammalia</taxon>
        <taxon>Eutheria</taxon>
        <taxon>Euarchontoglires</taxon>
        <taxon>Glires</taxon>
        <taxon>Rodentia</taxon>
        <taxon>Myomorpha</taxon>
        <taxon>Muroidea</taxon>
        <taxon>Cricetidae</taxon>
        <taxon>Cricetinae</taxon>
        <taxon>Cricetulus</taxon>
    </lineage>
</organism>
<dbReference type="Proteomes" id="UP001108280">
    <property type="component" value="Chromosome 5"/>
</dbReference>
<protein>
    <submittedName>
        <fullName evidence="3">Uncharacterized protein LOC113836109</fullName>
    </submittedName>
</protein>
<reference evidence="2" key="2">
    <citation type="journal article" date="2020" name="Biotechnol. Bioeng.">
        <title>Chromosome-scale scaffolds for the Chinese hamster reference genome assembly to facilitate the study of the CHO epigenome.</title>
        <authorList>
            <person name="Hilliard W."/>
            <person name="MacDonald M."/>
            <person name="Lee K.H."/>
        </authorList>
    </citation>
    <scope>NUCLEOTIDE SEQUENCE [LARGE SCALE GENOMIC DNA]</scope>
    <source>
        <strain evidence="2">17A/GY</strain>
    </source>
</reference>
<evidence type="ECO:0000313" key="2">
    <source>
        <dbReference type="Proteomes" id="UP001108280"/>
    </source>
</evidence>
<dbReference type="GeneID" id="113836109"/>
<dbReference type="AlphaFoldDB" id="A0A9J7K616"/>
<gene>
    <name evidence="3" type="primary">LOC113836109</name>
</gene>
<feature type="region of interest" description="Disordered" evidence="1">
    <location>
        <begin position="1"/>
        <end position="138"/>
    </location>
</feature>
<evidence type="ECO:0000313" key="3">
    <source>
        <dbReference type="RefSeq" id="XP_035301197.1"/>
    </source>
</evidence>
<reference evidence="3" key="3">
    <citation type="submission" date="2025-08" db="UniProtKB">
        <authorList>
            <consortium name="RefSeq"/>
        </authorList>
    </citation>
    <scope>IDENTIFICATION</scope>
    <source>
        <strain evidence="3">17A/GY</strain>
        <tissue evidence="3">Liver</tissue>
    </source>
</reference>
<sequence length="265" mass="28990">MAGSLAPHRGTGRTGQQFQHRGPRRAQRPSPAGRAAPGERGSRRSRVRAGYGPGVPGTPGDAASSPPAPSVYLLGQGHGPAAPLRACCGQALSAGGERNSEAEQPHHTRAAQATATLAAVHRRPRQPPLAPAPPGRLARSLLRCSSRGLGPVERARESRRPARARDWRREEATVTWPRDARRCRLGRARLCRRHTPGCPWSPDPTAPREHRPCPPHWPAHAPAPRLRRRKAWRSQRDSQGQYLARLFLSPKIMMGQHSEQPALTR</sequence>
<reference evidence="2" key="1">
    <citation type="journal article" date="2018" name="Biotechnol. Bioeng.">
        <title>A reference genome of the Chinese hamster based on a hybrid assembly strategy.</title>
        <authorList>
            <person name="Rupp O."/>
            <person name="MacDonald M.L."/>
            <person name="Li S."/>
            <person name="Dhiman H."/>
            <person name="Polson S."/>
            <person name="Griep S."/>
            <person name="Heffner K."/>
            <person name="Hernandez I."/>
            <person name="Brinkrolf K."/>
            <person name="Jadhav V."/>
            <person name="Samoudi M."/>
            <person name="Hao H."/>
            <person name="Kingham B."/>
            <person name="Goesmann A."/>
            <person name="Betenbaugh M.J."/>
            <person name="Lewis N.E."/>
            <person name="Borth N."/>
            <person name="Lee K.H."/>
        </authorList>
    </citation>
    <scope>NUCLEOTIDE SEQUENCE [LARGE SCALE GENOMIC DNA]</scope>
    <source>
        <strain evidence="2">17A/GY</strain>
    </source>
</reference>
<keyword evidence="2" id="KW-1185">Reference proteome</keyword>
<dbReference type="RefSeq" id="XP_035301197.1">
    <property type="nucleotide sequence ID" value="XM_035445306.1"/>
</dbReference>
<feature type="region of interest" description="Disordered" evidence="1">
    <location>
        <begin position="202"/>
        <end position="225"/>
    </location>
</feature>
<name>A0A9J7K616_CRIGR</name>
<feature type="compositionally biased region" description="Low complexity" evidence="1">
    <location>
        <begin position="110"/>
        <end position="119"/>
    </location>
</feature>
<dbReference type="KEGG" id="cge:113836109"/>